<protein>
    <recommendedName>
        <fullName evidence="1">Nucleolus and neural progenitor protein-like N-terminal domain-containing protein</fullName>
    </recommendedName>
</protein>
<reference evidence="2 3" key="1">
    <citation type="submission" date="2020-04" db="EMBL/GenBank/DDBJ databases">
        <authorList>
            <person name="Alioto T."/>
            <person name="Alioto T."/>
            <person name="Gomez Garrido J."/>
        </authorList>
    </citation>
    <scope>NUCLEOTIDE SEQUENCE [LARGE SCALE GENOMIC DNA]</scope>
</reference>
<dbReference type="InterPro" id="IPR027951">
    <property type="entry name" value="Nepro_N"/>
</dbReference>
<dbReference type="EMBL" id="CADEPI010000038">
    <property type="protein sequence ID" value="CAB3368628.1"/>
    <property type="molecule type" value="Genomic_DNA"/>
</dbReference>
<feature type="domain" description="Nucleolus and neural progenitor protein-like N-terminal" evidence="1">
    <location>
        <begin position="1"/>
        <end position="71"/>
    </location>
</feature>
<dbReference type="Proteomes" id="UP000494165">
    <property type="component" value="Unassembled WGS sequence"/>
</dbReference>
<dbReference type="Pfam" id="PF14780">
    <property type="entry name" value="NEPRO_N"/>
    <property type="match status" value="1"/>
</dbReference>
<sequence>MLQHLLHQLTAFVVILEKMVFYSEKSGLHFIERIKSGHSWSTASVFLGAASRVNHVCSRLSWKCCKQYNGLATALDFLKLSGPNWTPDGFQFPKSLEEALCVENPFKMKGKISTESSKIFNLVGNNTEIDEDNDDIIQFYDTTSQSKQTRDACETSEDVKPIIDFTEDKGEIVPRHEEIVVFDQVKKKKKKRNQCDPKQVEVVDVEDETVPKKKPRKEANTENKMTGTMEEMIDRINSCSSLANFIKVISDANNESYSSARRQVAGILKMLKKKPNEVASINLLTRARNVLKSVLL</sequence>
<accession>A0A8S1CH74</accession>
<evidence type="ECO:0000313" key="3">
    <source>
        <dbReference type="Proteomes" id="UP000494165"/>
    </source>
</evidence>
<dbReference type="OrthoDB" id="9899341at2759"/>
<name>A0A8S1CH74_9INSE</name>
<evidence type="ECO:0000313" key="2">
    <source>
        <dbReference type="EMBL" id="CAB3368628.1"/>
    </source>
</evidence>
<organism evidence="2 3">
    <name type="scientific">Cloeon dipterum</name>
    <dbReference type="NCBI Taxonomy" id="197152"/>
    <lineage>
        <taxon>Eukaryota</taxon>
        <taxon>Metazoa</taxon>
        <taxon>Ecdysozoa</taxon>
        <taxon>Arthropoda</taxon>
        <taxon>Hexapoda</taxon>
        <taxon>Insecta</taxon>
        <taxon>Pterygota</taxon>
        <taxon>Palaeoptera</taxon>
        <taxon>Ephemeroptera</taxon>
        <taxon>Pisciforma</taxon>
        <taxon>Baetidae</taxon>
        <taxon>Cloeon</taxon>
    </lineage>
</organism>
<keyword evidence="3" id="KW-1185">Reference proteome</keyword>
<evidence type="ECO:0000259" key="1">
    <source>
        <dbReference type="Pfam" id="PF14780"/>
    </source>
</evidence>
<comment type="caution">
    <text evidence="2">The sequence shown here is derived from an EMBL/GenBank/DDBJ whole genome shotgun (WGS) entry which is preliminary data.</text>
</comment>
<proteinExistence type="predicted"/>
<dbReference type="AlphaFoldDB" id="A0A8S1CH74"/>
<gene>
    <name evidence="2" type="ORF">CLODIP_2_CD07206</name>
</gene>